<dbReference type="GO" id="GO:0005789">
    <property type="term" value="C:endoplasmic reticulum membrane"/>
    <property type="evidence" value="ECO:0007669"/>
    <property type="project" value="UniProtKB-SubCell"/>
</dbReference>
<comment type="function">
    <text evidence="7">May be involved in the degradation of misfolded endoplasmic reticulum (ER) luminal proteins.</text>
</comment>
<evidence type="ECO:0000256" key="7">
    <source>
        <dbReference type="RuleBase" id="RU363059"/>
    </source>
</evidence>
<evidence type="ECO:0000256" key="5">
    <source>
        <dbReference type="ARBA" id="ARBA00022989"/>
    </source>
</evidence>
<evidence type="ECO:0000256" key="6">
    <source>
        <dbReference type="ARBA" id="ARBA00023136"/>
    </source>
</evidence>
<dbReference type="PANTHER" id="PTHR11009">
    <property type="entry name" value="DER1-LIKE PROTEIN, DERLIN"/>
    <property type="match status" value="1"/>
</dbReference>
<dbReference type="Proteomes" id="UP000308730">
    <property type="component" value="Unassembled WGS sequence"/>
</dbReference>
<protein>
    <recommendedName>
        <fullName evidence="7">Derlin</fullName>
    </recommendedName>
</protein>
<comment type="caution">
    <text evidence="7">Lacks conserved residue(s) required for the propagation of feature annotation.</text>
</comment>
<organism evidence="9 10">
    <name type="scientific">Antrodiella citrinella</name>
    <dbReference type="NCBI Taxonomy" id="2447956"/>
    <lineage>
        <taxon>Eukaryota</taxon>
        <taxon>Fungi</taxon>
        <taxon>Dikarya</taxon>
        <taxon>Basidiomycota</taxon>
        <taxon>Agaricomycotina</taxon>
        <taxon>Agaricomycetes</taxon>
        <taxon>Polyporales</taxon>
        <taxon>Steccherinaceae</taxon>
        <taxon>Antrodiella</taxon>
    </lineage>
</organism>
<evidence type="ECO:0000256" key="3">
    <source>
        <dbReference type="ARBA" id="ARBA00022692"/>
    </source>
</evidence>
<sequence>MSFMEEIMKIPPVTRWFYVQSAVFRDFELWRLPTSFFLGSVGLQYLFDLITLYRTSEQIESSYYTRRSADYAWQLIGAAAAIFALNIPLGSFLHSRPFLICLVYMSARLAPPLTQTSLFGLVTMPITWYPYVLIAFDLIMGGHRVAASSVTGAVVGHLWWWGVWEARTVERYGAAPMWLRGFISHSQASGSTGGSGASFASGSGVRVVPPRRPLGGLGGQDAPPPTAAAATGHAWGSGQRLG</sequence>
<feature type="transmembrane region" description="Helical" evidence="7">
    <location>
        <begin position="113"/>
        <end position="134"/>
    </location>
</feature>
<evidence type="ECO:0000256" key="1">
    <source>
        <dbReference type="ARBA" id="ARBA00004477"/>
    </source>
</evidence>
<evidence type="ECO:0000256" key="2">
    <source>
        <dbReference type="ARBA" id="ARBA00008917"/>
    </source>
</evidence>
<comment type="caution">
    <text evidence="9">The sequence shown here is derived from an EMBL/GenBank/DDBJ whole genome shotgun (WGS) entry which is preliminary data.</text>
</comment>
<gene>
    <name evidence="9" type="ORF">EUX98_g6084</name>
</gene>
<comment type="subcellular location">
    <subcellularLocation>
        <location evidence="1 7">Endoplasmic reticulum membrane</location>
        <topology evidence="1 7">Multi-pass membrane protein</topology>
    </subcellularLocation>
</comment>
<keyword evidence="4 7" id="KW-0256">Endoplasmic reticulum</keyword>
<evidence type="ECO:0000256" key="4">
    <source>
        <dbReference type="ARBA" id="ARBA00022824"/>
    </source>
</evidence>
<dbReference type="EMBL" id="SGPM01000202">
    <property type="protein sequence ID" value="THH28096.1"/>
    <property type="molecule type" value="Genomic_DNA"/>
</dbReference>
<comment type="similarity">
    <text evidence="2 7">Belongs to the derlin family.</text>
</comment>
<feature type="transmembrane region" description="Helical" evidence="7">
    <location>
        <begin position="71"/>
        <end position="93"/>
    </location>
</feature>
<reference evidence="9 10" key="1">
    <citation type="submission" date="2019-02" db="EMBL/GenBank/DDBJ databases">
        <title>Genome sequencing of the rare red list fungi Antrodiella citrinella (Flaviporus citrinellus).</title>
        <authorList>
            <person name="Buettner E."/>
            <person name="Kellner H."/>
        </authorList>
    </citation>
    <scope>NUCLEOTIDE SEQUENCE [LARGE SCALE GENOMIC DNA]</scope>
    <source>
        <strain evidence="9 10">DSM 108506</strain>
    </source>
</reference>
<keyword evidence="3 7" id="KW-0812">Transmembrane</keyword>
<dbReference type="GO" id="GO:0006950">
    <property type="term" value="P:response to stress"/>
    <property type="evidence" value="ECO:0007669"/>
    <property type="project" value="UniProtKB-ARBA"/>
</dbReference>
<dbReference type="Pfam" id="PF04511">
    <property type="entry name" value="DER1"/>
    <property type="match status" value="1"/>
</dbReference>
<evidence type="ECO:0000256" key="8">
    <source>
        <dbReference type="SAM" id="MobiDB-lite"/>
    </source>
</evidence>
<dbReference type="OrthoDB" id="1716531at2759"/>
<keyword evidence="10" id="KW-1185">Reference proteome</keyword>
<accession>A0A4S4MPV2</accession>
<dbReference type="InterPro" id="IPR007599">
    <property type="entry name" value="DER1"/>
</dbReference>
<dbReference type="InterPro" id="IPR035952">
    <property type="entry name" value="Rhomboid-like_sf"/>
</dbReference>
<evidence type="ECO:0000313" key="10">
    <source>
        <dbReference type="Proteomes" id="UP000308730"/>
    </source>
</evidence>
<keyword evidence="6 7" id="KW-0472">Membrane</keyword>
<dbReference type="AlphaFoldDB" id="A0A4S4MPV2"/>
<dbReference type="SUPFAM" id="SSF144091">
    <property type="entry name" value="Rhomboid-like"/>
    <property type="match status" value="1"/>
</dbReference>
<proteinExistence type="inferred from homology"/>
<keyword evidence="5 7" id="KW-1133">Transmembrane helix</keyword>
<feature type="region of interest" description="Disordered" evidence="8">
    <location>
        <begin position="210"/>
        <end position="242"/>
    </location>
</feature>
<evidence type="ECO:0000313" key="9">
    <source>
        <dbReference type="EMBL" id="THH28096.1"/>
    </source>
</evidence>
<name>A0A4S4MPV2_9APHY</name>